<evidence type="ECO:0000313" key="3">
    <source>
        <dbReference type="Proteomes" id="UP000475532"/>
    </source>
</evidence>
<sequence>MRTRHSPTVRLRRLSLELRRLREHAGLTLTDAAKAAGWNQSNLSRAETRQWRQPNPAHLAALLDVYGVTEDAQPQRRAELLQLAREGRRRGWWADYPISDAYGTYVGLEAEAATVRNWEPVVIPGLLQTAAYARALITARAPRLTSDQVDELVALRIERQERLLSSDDPIRLWAIVCETALRTMVGGAAVMAEQLDHLHTIAQLGHVTLQVLSFAAGAAPARGPFAVLTFPHPVDPEAVYVETPAGDLWVEDPAAVAGFLSGWERLIAVSLPAADTITVITARANYLRAKGGTGDGPANGVA</sequence>
<dbReference type="Proteomes" id="UP000475532">
    <property type="component" value="Unassembled WGS sequence"/>
</dbReference>
<dbReference type="CDD" id="cd00093">
    <property type="entry name" value="HTH_XRE"/>
    <property type="match status" value="1"/>
</dbReference>
<name>A0A6L9QBI7_9ACTN</name>
<gene>
    <name evidence="2" type="ORF">G3I70_08935</name>
</gene>
<accession>A0A6L9QBI7</accession>
<dbReference type="Pfam" id="PF13560">
    <property type="entry name" value="HTH_31"/>
    <property type="match status" value="1"/>
</dbReference>
<feature type="domain" description="HTH cro/C1-type" evidence="1">
    <location>
        <begin position="18"/>
        <end position="73"/>
    </location>
</feature>
<reference evidence="2 3" key="1">
    <citation type="submission" date="2020-01" db="EMBL/GenBank/DDBJ databases">
        <title>Insect and environment-associated Actinomycetes.</title>
        <authorList>
            <person name="Currrie C."/>
            <person name="Chevrette M."/>
            <person name="Carlson C."/>
            <person name="Stubbendieck R."/>
            <person name="Wendt-Pienkowski E."/>
        </authorList>
    </citation>
    <scope>NUCLEOTIDE SEQUENCE [LARGE SCALE GENOMIC DNA]</scope>
    <source>
        <strain evidence="2 3">SID10258</strain>
    </source>
</reference>
<protein>
    <submittedName>
        <fullName evidence="2">Helix-turn-helix domain-containing protein</fullName>
    </submittedName>
</protein>
<dbReference type="SMART" id="SM00530">
    <property type="entry name" value="HTH_XRE"/>
    <property type="match status" value="1"/>
</dbReference>
<proteinExistence type="predicted"/>
<dbReference type="Gene3D" id="1.10.260.40">
    <property type="entry name" value="lambda repressor-like DNA-binding domains"/>
    <property type="match status" value="1"/>
</dbReference>
<evidence type="ECO:0000313" key="2">
    <source>
        <dbReference type="EMBL" id="NEA22615.1"/>
    </source>
</evidence>
<dbReference type="GO" id="GO:0003677">
    <property type="term" value="F:DNA binding"/>
    <property type="evidence" value="ECO:0007669"/>
    <property type="project" value="InterPro"/>
</dbReference>
<evidence type="ECO:0000259" key="1">
    <source>
        <dbReference type="PROSITE" id="PS50943"/>
    </source>
</evidence>
<organism evidence="2 3">
    <name type="scientific">Actinomadura bangladeshensis</name>
    <dbReference type="NCBI Taxonomy" id="453573"/>
    <lineage>
        <taxon>Bacteria</taxon>
        <taxon>Bacillati</taxon>
        <taxon>Actinomycetota</taxon>
        <taxon>Actinomycetes</taxon>
        <taxon>Streptosporangiales</taxon>
        <taxon>Thermomonosporaceae</taxon>
        <taxon>Actinomadura</taxon>
    </lineage>
</organism>
<dbReference type="EMBL" id="JAAGLI010000213">
    <property type="protein sequence ID" value="NEA22615.1"/>
    <property type="molecule type" value="Genomic_DNA"/>
</dbReference>
<comment type="caution">
    <text evidence="2">The sequence shown here is derived from an EMBL/GenBank/DDBJ whole genome shotgun (WGS) entry which is preliminary data.</text>
</comment>
<dbReference type="Pfam" id="PF19054">
    <property type="entry name" value="DUF5753"/>
    <property type="match status" value="1"/>
</dbReference>
<dbReference type="InterPro" id="IPR001387">
    <property type="entry name" value="Cro/C1-type_HTH"/>
</dbReference>
<dbReference type="InterPro" id="IPR043917">
    <property type="entry name" value="DUF5753"/>
</dbReference>
<dbReference type="PROSITE" id="PS50943">
    <property type="entry name" value="HTH_CROC1"/>
    <property type="match status" value="1"/>
</dbReference>
<dbReference type="AlphaFoldDB" id="A0A6L9QBI7"/>
<dbReference type="InterPro" id="IPR010982">
    <property type="entry name" value="Lambda_DNA-bd_dom_sf"/>
</dbReference>
<dbReference type="RefSeq" id="WP_163054380.1">
    <property type="nucleotide sequence ID" value="NZ_JAAGLI010000213.1"/>
</dbReference>
<dbReference type="SUPFAM" id="SSF47413">
    <property type="entry name" value="lambda repressor-like DNA-binding domains"/>
    <property type="match status" value="1"/>
</dbReference>